<sequence length="319" mass="36400">MPRGARLDAPGTLHHVIIRGIEKGDIVRDKDDRKEFLRRMGELAQGTGTSIYAFALMTNHAHILLKSGEQGLSTFMRRLLSGYAQYFNRRHRRVGHLFQNRYKSIICEEEAYFDKLVAYIHLNPLRARLVSSFEELASYPWCSHAILMKTLHYAWVDREYVLQFFGDKEGDARKVYLEYLEEEAGVDREKELSGGGLLRSHGGWSNVLSMRKQGVKALSDDRILGGDAFVREVLQDAEEQGEQLLSADERAQQIAREIEKVCRREGISLAVLRSGSRRGGLSKIRKELAERFVNEYGLSLAETARQLWVTTGAVSHMVR</sequence>
<dbReference type="GO" id="GO:0006313">
    <property type="term" value="P:DNA transposition"/>
    <property type="evidence" value="ECO:0007669"/>
    <property type="project" value="InterPro"/>
</dbReference>
<reference evidence="2" key="1">
    <citation type="submission" date="2008-06" db="EMBL/GenBank/DDBJ databases">
        <title>Complete sequence of chromosome of Prosthecochloris aestuarii DSM 271.</title>
        <authorList>
            <consortium name="US DOE Joint Genome Institute"/>
            <person name="Lucas S."/>
            <person name="Copeland A."/>
            <person name="Lapidus A."/>
            <person name="Glavina del Rio T."/>
            <person name="Dalin E."/>
            <person name="Tice H."/>
            <person name="Bruce D."/>
            <person name="Goodwin L."/>
            <person name="Pitluck S."/>
            <person name="Schmutz J."/>
            <person name="Larimer F."/>
            <person name="Land M."/>
            <person name="Hauser L."/>
            <person name="Kyrpides N."/>
            <person name="Anderson I."/>
            <person name="Liu Z."/>
            <person name="Li T."/>
            <person name="Zhao F."/>
            <person name="Overmann J."/>
            <person name="Bryant D.A."/>
            <person name="Richardson P."/>
        </authorList>
    </citation>
    <scope>NUCLEOTIDE SEQUENCE [LARGE SCALE GENOMIC DNA]</scope>
    <source>
        <strain evidence="2">DSM 271</strain>
    </source>
</reference>
<evidence type="ECO:0000313" key="2">
    <source>
        <dbReference type="EMBL" id="ACF46344.1"/>
    </source>
</evidence>
<dbReference type="Proteomes" id="UP000002725">
    <property type="component" value="Chromosome"/>
</dbReference>
<accession>B4S8F7</accession>
<organism evidence="2 3">
    <name type="scientific">Prosthecochloris aestuarii (strain DSM 271 / SK 413)</name>
    <dbReference type="NCBI Taxonomy" id="290512"/>
    <lineage>
        <taxon>Bacteria</taxon>
        <taxon>Pseudomonadati</taxon>
        <taxon>Chlorobiota</taxon>
        <taxon>Chlorobiia</taxon>
        <taxon>Chlorobiales</taxon>
        <taxon>Chlorobiaceae</taxon>
        <taxon>Prosthecochloris</taxon>
    </lineage>
</organism>
<feature type="domain" description="Transposase IS200-like" evidence="1">
    <location>
        <begin position="9"/>
        <end position="123"/>
    </location>
</feature>
<dbReference type="STRING" id="290512.Paes_1319"/>
<dbReference type="InterPro" id="IPR036515">
    <property type="entry name" value="Transposase_17_sf"/>
</dbReference>
<dbReference type="SUPFAM" id="SSF143422">
    <property type="entry name" value="Transposase IS200-like"/>
    <property type="match status" value="1"/>
</dbReference>
<dbReference type="AlphaFoldDB" id="B4S8F7"/>
<name>B4S8F7_PROA2</name>
<dbReference type="RefSeq" id="WP_012505878.1">
    <property type="nucleotide sequence ID" value="NC_011059.1"/>
</dbReference>
<dbReference type="Gene3D" id="3.30.70.1290">
    <property type="entry name" value="Transposase IS200-like"/>
    <property type="match status" value="1"/>
</dbReference>
<dbReference type="PANTHER" id="PTHR34322">
    <property type="entry name" value="TRANSPOSASE, Y1_TNP DOMAIN-CONTAINING"/>
    <property type="match status" value="1"/>
</dbReference>
<dbReference type="HOGENOM" id="CLU_068226_0_1_10"/>
<dbReference type="EMBL" id="CP001108">
    <property type="protein sequence ID" value="ACF46344.1"/>
    <property type="molecule type" value="Genomic_DNA"/>
</dbReference>
<dbReference type="InterPro" id="IPR002686">
    <property type="entry name" value="Transposase_17"/>
</dbReference>
<proteinExistence type="predicted"/>
<dbReference type="Pfam" id="PF01797">
    <property type="entry name" value="Y1_Tnp"/>
    <property type="match status" value="1"/>
</dbReference>
<evidence type="ECO:0000313" key="3">
    <source>
        <dbReference type="Proteomes" id="UP000002725"/>
    </source>
</evidence>
<dbReference type="PANTHER" id="PTHR34322:SF2">
    <property type="entry name" value="TRANSPOSASE IS200-LIKE DOMAIN-CONTAINING PROTEIN"/>
    <property type="match status" value="1"/>
</dbReference>
<gene>
    <name evidence="2" type="ordered locus">Paes_1319</name>
</gene>
<dbReference type="GO" id="GO:0003677">
    <property type="term" value="F:DNA binding"/>
    <property type="evidence" value="ECO:0007669"/>
    <property type="project" value="InterPro"/>
</dbReference>
<dbReference type="KEGG" id="paa:Paes_1319"/>
<protein>
    <recommendedName>
        <fullName evidence="1">Transposase IS200-like domain-containing protein</fullName>
    </recommendedName>
</protein>
<dbReference type="SMART" id="SM01321">
    <property type="entry name" value="Y1_Tnp"/>
    <property type="match status" value="1"/>
</dbReference>
<dbReference type="eggNOG" id="COG1943">
    <property type="taxonomic scope" value="Bacteria"/>
</dbReference>
<dbReference type="GO" id="GO:0004803">
    <property type="term" value="F:transposase activity"/>
    <property type="evidence" value="ECO:0007669"/>
    <property type="project" value="InterPro"/>
</dbReference>
<keyword evidence="3" id="KW-1185">Reference proteome</keyword>
<evidence type="ECO:0000259" key="1">
    <source>
        <dbReference type="SMART" id="SM01321"/>
    </source>
</evidence>